<gene>
    <name evidence="2" type="ORF">METZ01_LOCUS400077</name>
</gene>
<accession>A0A382VL66</accession>
<dbReference type="PANTHER" id="PTHR42282">
    <property type="entry name" value="PANTOATE KINASE-RELATED"/>
    <property type="match status" value="1"/>
</dbReference>
<dbReference type="InterPro" id="IPR006204">
    <property type="entry name" value="GHMP_kinase_N_dom"/>
</dbReference>
<evidence type="ECO:0000313" key="2">
    <source>
        <dbReference type="EMBL" id="SVD47223.1"/>
    </source>
</evidence>
<sequence length="148" mass="15575">MTAFLGRGECGGHITLLFTVSDESDDPIEQGSLGAGLCVEDGVEVVAYGEEGGSGLSVRFVDGQADSALYEEVLRMLIEEVPEVGEVSWEINVKLALPTSQGFGMSGSGAIAAAVAFQRAMGLPHEESLRRSYSLAHRVERARSTGLG</sequence>
<dbReference type="EMBL" id="UINC01152832">
    <property type="protein sequence ID" value="SVD47223.1"/>
    <property type="molecule type" value="Genomic_DNA"/>
</dbReference>
<evidence type="ECO:0000259" key="1">
    <source>
        <dbReference type="Pfam" id="PF00288"/>
    </source>
</evidence>
<dbReference type="InterPro" id="IPR020568">
    <property type="entry name" value="Ribosomal_Su5_D2-typ_SF"/>
</dbReference>
<organism evidence="2">
    <name type="scientific">marine metagenome</name>
    <dbReference type="NCBI Taxonomy" id="408172"/>
    <lineage>
        <taxon>unclassified sequences</taxon>
        <taxon>metagenomes</taxon>
        <taxon>ecological metagenomes</taxon>
    </lineage>
</organism>
<dbReference type="InterPro" id="IPR012043">
    <property type="entry name" value="PoK"/>
</dbReference>
<name>A0A382VL66_9ZZZZ</name>
<reference evidence="2" key="1">
    <citation type="submission" date="2018-05" db="EMBL/GenBank/DDBJ databases">
        <authorList>
            <person name="Lanie J.A."/>
            <person name="Ng W.-L."/>
            <person name="Kazmierczak K.M."/>
            <person name="Andrzejewski T.M."/>
            <person name="Davidsen T.M."/>
            <person name="Wayne K.J."/>
            <person name="Tettelin H."/>
            <person name="Glass J.I."/>
            <person name="Rusch D."/>
            <person name="Podicherti R."/>
            <person name="Tsui H.-C.T."/>
            <person name="Winkler M.E."/>
        </authorList>
    </citation>
    <scope>NUCLEOTIDE SEQUENCE</scope>
</reference>
<protein>
    <recommendedName>
        <fullName evidence="1">GHMP kinase N-terminal domain-containing protein</fullName>
    </recommendedName>
</protein>
<dbReference type="SUPFAM" id="SSF54211">
    <property type="entry name" value="Ribosomal protein S5 domain 2-like"/>
    <property type="match status" value="1"/>
</dbReference>
<dbReference type="AlphaFoldDB" id="A0A382VL66"/>
<proteinExistence type="predicted"/>
<feature type="non-terminal residue" evidence="2">
    <location>
        <position position="148"/>
    </location>
</feature>
<feature type="domain" description="GHMP kinase N-terminal" evidence="1">
    <location>
        <begin position="72"/>
        <end position="142"/>
    </location>
</feature>
<dbReference type="GO" id="GO:0005524">
    <property type="term" value="F:ATP binding"/>
    <property type="evidence" value="ECO:0007669"/>
    <property type="project" value="InterPro"/>
</dbReference>
<dbReference type="PANTHER" id="PTHR42282:SF1">
    <property type="entry name" value="PANTOATE KINASE"/>
    <property type="match status" value="1"/>
</dbReference>
<dbReference type="Pfam" id="PF00288">
    <property type="entry name" value="GHMP_kinases_N"/>
    <property type="match status" value="1"/>
</dbReference>